<organism evidence="1">
    <name type="scientific">Araucaria cunninghamii</name>
    <name type="common">Hoop pine</name>
    <name type="synonym">Moreton Bay pine</name>
    <dbReference type="NCBI Taxonomy" id="56994"/>
    <lineage>
        <taxon>Eukaryota</taxon>
        <taxon>Viridiplantae</taxon>
        <taxon>Streptophyta</taxon>
        <taxon>Embryophyta</taxon>
        <taxon>Tracheophyta</taxon>
        <taxon>Spermatophyta</taxon>
        <taxon>Pinopsida</taxon>
        <taxon>Pinidae</taxon>
        <taxon>Conifers II</taxon>
        <taxon>Araucariales</taxon>
        <taxon>Araucariaceae</taxon>
        <taxon>Araucaria</taxon>
    </lineage>
</organism>
<proteinExistence type="predicted"/>
<dbReference type="PANTHER" id="PTHR32251">
    <property type="entry name" value="3-OXO-5-ALPHA-STEROID 4-DEHYDROGENASE"/>
    <property type="match status" value="1"/>
</dbReference>
<dbReference type="GO" id="GO:0016020">
    <property type="term" value="C:membrane"/>
    <property type="evidence" value="ECO:0007669"/>
    <property type="project" value="TreeGrafter"/>
</dbReference>
<sequence length="330" mass="36872">MATLDKAPLIELRGPLIDVGIFRDTLLPSIAIHSGLSLIAYGAGRYTNKVETKDVLWPSAQLVNAWWASVGRRMVYRGLGFTQALSTLSRPERLLLGGVTIWGGRLLYRIASRGVRRGKDHPQYDAVKKEDGFWDKALLTHYLPEAAIQALITLPFTAPFYHQGAVFTGYHPYLQTFSVGLFFAGLFLETVADYQLDEYEESSKSVAEVNKEGAWSIVRHPNYLGDALVHFSFPILLFASDMLAPVELLGPLANYLFLRHIGGDKKTEEHQESHYEGEKKADFQQNKADVTVNSFWPDVKQYANKWVWITVGAGIAGAGVEQVLHMMGLE</sequence>
<dbReference type="InterPro" id="IPR010721">
    <property type="entry name" value="UstE-like"/>
</dbReference>
<dbReference type="PANTHER" id="PTHR32251:SF15">
    <property type="entry name" value="3-OXO-5-ALPHA-STEROID 4-DEHYDROGENASE (DUF1295)"/>
    <property type="match status" value="1"/>
</dbReference>
<evidence type="ECO:0000313" key="1">
    <source>
        <dbReference type="EMBL" id="JAG97793.1"/>
    </source>
</evidence>
<dbReference type="AlphaFoldDB" id="A0A0D6R695"/>
<dbReference type="Pfam" id="PF06966">
    <property type="entry name" value="DUF1295"/>
    <property type="match status" value="1"/>
</dbReference>
<dbReference type="Gene3D" id="1.20.120.1630">
    <property type="match status" value="1"/>
</dbReference>
<name>A0A0D6R695_ARACU</name>
<dbReference type="EMBL" id="GCKF01031321">
    <property type="protein sequence ID" value="JAG97793.1"/>
    <property type="molecule type" value="Transcribed_RNA"/>
</dbReference>
<reference evidence="1" key="1">
    <citation type="submission" date="2015-03" db="EMBL/GenBank/DDBJ databases">
        <title>A transcriptome of Araucaria cunninghamii, an australian fine timber species.</title>
        <authorList>
            <person name="Jing Yi C.J.Y."/>
            <person name="Yin San L.Y.S."/>
            <person name="Abdul Karim S.S."/>
            <person name="Wan Azmi N.N."/>
            <person name="Hercus R.R."/>
            <person name="Croft L.L."/>
        </authorList>
    </citation>
    <scope>NUCLEOTIDE SEQUENCE</scope>
    <source>
        <strain evidence="1">MI0301</strain>
        <tissue evidence="1">Leaf</tissue>
    </source>
</reference>
<protein>
    <submittedName>
        <fullName evidence="1">Uncharacterized protein</fullName>
    </submittedName>
</protein>
<accession>A0A0D6R695</accession>
<dbReference type="PROSITE" id="PS50244">
    <property type="entry name" value="S5A_REDUCTASE"/>
    <property type="match status" value="1"/>
</dbReference>